<name>A0A1N7KMK9_9FLAO</name>
<dbReference type="OrthoDB" id="982449at2"/>
<dbReference type="STRING" id="373672.SAMN05421785_101606"/>
<keyword evidence="1" id="KW-0732">Signal</keyword>
<organism evidence="2 3">
    <name type="scientific">Chryseobacterium gambrini</name>
    <dbReference type="NCBI Taxonomy" id="373672"/>
    <lineage>
        <taxon>Bacteria</taxon>
        <taxon>Pseudomonadati</taxon>
        <taxon>Bacteroidota</taxon>
        <taxon>Flavobacteriia</taxon>
        <taxon>Flavobacteriales</taxon>
        <taxon>Weeksellaceae</taxon>
        <taxon>Chryseobacterium group</taxon>
        <taxon>Chryseobacterium</taxon>
    </lineage>
</organism>
<evidence type="ECO:0000313" key="2">
    <source>
        <dbReference type="EMBL" id="SIS62808.1"/>
    </source>
</evidence>
<dbReference type="EMBL" id="FTOV01000001">
    <property type="protein sequence ID" value="SIS62808.1"/>
    <property type="molecule type" value="Genomic_DNA"/>
</dbReference>
<evidence type="ECO:0000313" key="3">
    <source>
        <dbReference type="Proteomes" id="UP000185781"/>
    </source>
</evidence>
<protein>
    <submittedName>
        <fullName evidence="2">Uncharacterized protein</fullName>
    </submittedName>
</protein>
<accession>A0A1N7KMK9</accession>
<gene>
    <name evidence="2" type="ORF">SAMN05421785_101606</name>
</gene>
<proteinExistence type="predicted"/>
<feature type="chain" id="PRO_5012839919" evidence="1">
    <location>
        <begin position="20"/>
        <end position="191"/>
    </location>
</feature>
<dbReference type="Proteomes" id="UP000185781">
    <property type="component" value="Unassembled WGS sequence"/>
</dbReference>
<sequence length="191" mass="22308">MKTKSFLFLFLLLSLMSFAQTKANPEDAAIKQSLSYFVNTIKTKKIDQSVNCIYPKFFTVIPKDQMTQILNITYNNPFMKIEVQDFKFGNIAKPEQIDKEYFSIVNYFLKLKCNVGSLNEDMKKKIQTMLIQKYGKNNVQYAAKENSYLINANMKACAVSKDKKYWKFVILENEYKSQLVKVLPKKILDKI</sequence>
<reference evidence="2 3" key="1">
    <citation type="submission" date="2017-01" db="EMBL/GenBank/DDBJ databases">
        <authorList>
            <person name="Mah S.A."/>
            <person name="Swanson W.J."/>
            <person name="Moy G.W."/>
            <person name="Vacquier V.D."/>
        </authorList>
    </citation>
    <scope>NUCLEOTIDE SEQUENCE [LARGE SCALE GENOMIC DNA]</scope>
    <source>
        <strain evidence="2 3">DSM 18014</strain>
    </source>
</reference>
<dbReference type="AlphaFoldDB" id="A0A1N7KMK9"/>
<evidence type="ECO:0000256" key="1">
    <source>
        <dbReference type="SAM" id="SignalP"/>
    </source>
</evidence>
<dbReference type="RefSeq" id="WP_076390415.1">
    <property type="nucleotide sequence ID" value="NZ_FTOV01000001.1"/>
</dbReference>
<feature type="signal peptide" evidence="1">
    <location>
        <begin position="1"/>
        <end position="19"/>
    </location>
</feature>